<sequence>MADSDRIKHEGEEFKGKAKEAYGDVTDDEQKQAEGQADQDEAKLKKVGDKVKDAGRDLKDTFKRD</sequence>
<accession>A0A6N9YPK3</accession>
<protein>
    <submittedName>
        <fullName evidence="4">CsbD family protein</fullName>
    </submittedName>
</protein>
<evidence type="ECO:0000313" key="4">
    <source>
        <dbReference type="EMBL" id="NED96976.1"/>
    </source>
</evidence>
<dbReference type="InterPro" id="IPR036629">
    <property type="entry name" value="YjbJ_sf"/>
</dbReference>
<comment type="similarity">
    <text evidence="1">Belongs to the UPF0337 (CsbD) family.</text>
</comment>
<dbReference type="InterPro" id="IPR008462">
    <property type="entry name" value="CsbD"/>
</dbReference>
<organism evidence="4 5">
    <name type="scientific">Phytoactinopolyspora alkaliphila</name>
    <dbReference type="NCBI Taxonomy" id="1783498"/>
    <lineage>
        <taxon>Bacteria</taxon>
        <taxon>Bacillati</taxon>
        <taxon>Actinomycetota</taxon>
        <taxon>Actinomycetes</taxon>
        <taxon>Jiangellales</taxon>
        <taxon>Jiangellaceae</taxon>
        <taxon>Phytoactinopolyspora</taxon>
    </lineage>
</organism>
<keyword evidence="5" id="KW-1185">Reference proteome</keyword>
<gene>
    <name evidence="4" type="ORF">G1H11_16845</name>
</gene>
<dbReference type="AlphaFoldDB" id="A0A6N9YPK3"/>
<evidence type="ECO:0000256" key="1">
    <source>
        <dbReference type="ARBA" id="ARBA00009129"/>
    </source>
</evidence>
<dbReference type="EMBL" id="JAAGOB010000009">
    <property type="protein sequence ID" value="NED96976.1"/>
    <property type="molecule type" value="Genomic_DNA"/>
</dbReference>
<dbReference type="RefSeq" id="WP_163819765.1">
    <property type="nucleotide sequence ID" value="NZ_JAAGOB010000009.1"/>
</dbReference>
<dbReference type="Proteomes" id="UP000469185">
    <property type="component" value="Unassembled WGS sequence"/>
</dbReference>
<feature type="compositionally biased region" description="Basic and acidic residues" evidence="2">
    <location>
        <begin position="40"/>
        <end position="50"/>
    </location>
</feature>
<dbReference type="SUPFAM" id="SSF69047">
    <property type="entry name" value="Hypothetical protein YjbJ"/>
    <property type="match status" value="1"/>
</dbReference>
<comment type="caution">
    <text evidence="4">The sequence shown here is derived from an EMBL/GenBank/DDBJ whole genome shotgun (WGS) entry which is preliminary data.</text>
</comment>
<feature type="domain" description="CsbD-like" evidence="3">
    <location>
        <begin position="5"/>
        <end position="56"/>
    </location>
</feature>
<evidence type="ECO:0000259" key="3">
    <source>
        <dbReference type="Pfam" id="PF05532"/>
    </source>
</evidence>
<dbReference type="Pfam" id="PF05532">
    <property type="entry name" value="CsbD"/>
    <property type="match status" value="1"/>
</dbReference>
<reference evidence="4 5" key="1">
    <citation type="submission" date="2020-02" db="EMBL/GenBank/DDBJ databases">
        <authorList>
            <person name="Li X.-J."/>
            <person name="Feng X.-M."/>
        </authorList>
    </citation>
    <scope>NUCLEOTIDE SEQUENCE [LARGE SCALE GENOMIC DNA]</scope>
    <source>
        <strain evidence="4 5">CGMCC 4.7225</strain>
    </source>
</reference>
<evidence type="ECO:0000313" key="5">
    <source>
        <dbReference type="Proteomes" id="UP000469185"/>
    </source>
</evidence>
<proteinExistence type="inferred from homology"/>
<dbReference type="Gene3D" id="1.10.1470.10">
    <property type="entry name" value="YjbJ"/>
    <property type="match status" value="1"/>
</dbReference>
<name>A0A6N9YPK3_9ACTN</name>
<evidence type="ECO:0000256" key="2">
    <source>
        <dbReference type="SAM" id="MobiDB-lite"/>
    </source>
</evidence>
<feature type="region of interest" description="Disordered" evidence="2">
    <location>
        <begin position="1"/>
        <end position="50"/>
    </location>
</feature>
<feature type="compositionally biased region" description="Basic and acidic residues" evidence="2">
    <location>
        <begin position="1"/>
        <end position="32"/>
    </location>
</feature>